<organism evidence="8 9">
    <name type="scientific">Methylocucumis oryzae</name>
    <dbReference type="NCBI Taxonomy" id="1632867"/>
    <lineage>
        <taxon>Bacteria</taxon>
        <taxon>Pseudomonadati</taxon>
        <taxon>Pseudomonadota</taxon>
        <taxon>Gammaproteobacteria</taxon>
        <taxon>Methylococcales</taxon>
        <taxon>Methylococcaceae</taxon>
        <taxon>Methylocucumis</taxon>
    </lineage>
</organism>
<dbReference type="InterPro" id="IPR035965">
    <property type="entry name" value="PAS-like_dom_sf"/>
</dbReference>
<evidence type="ECO:0000259" key="7">
    <source>
        <dbReference type="PROSITE" id="PS50113"/>
    </source>
</evidence>
<evidence type="ECO:0000256" key="2">
    <source>
        <dbReference type="ARBA" id="ARBA00012438"/>
    </source>
</evidence>
<dbReference type="GO" id="GO:0004673">
    <property type="term" value="F:protein histidine kinase activity"/>
    <property type="evidence" value="ECO:0007669"/>
    <property type="project" value="UniProtKB-EC"/>
</dbReference>
<proteinExistence type="predicted"/>
<sequence>MYQTIKSPVVMPDGTLVGVLGVARDITQLRQTQVALNKRIREQKCLNLIFQATEELDLPLLTVLKRLADIVPLGMSDEEHTDVCIVVNDLRYETRHFSQSNSPVLSAPIVINQQPIGLLQVTYRLGLPFEQEDADLPEERILLTAIAERLASMIARRQLAEQAHRREKIFQTIATRSSDAFLLSRYDDMSLIEFNDAACLGLGYSREEFAALSVGDFQIDCDVINAKNQLLLREEATEFETIHRHKDGSFRNVNVRLKLIELDNVLFIVAIWTDITERIQQQLQLQQSEAKLRRAQAVSETGSWYINIITGELEWSEEAYRLFGLPTAQAVTLELFFSYVFPEDRELVKTAWHDAIFNDGTYDIEHRIIVNGLLYWVRERAEIVRDSQGVAVEGLGTVQNITERKCFLEQLRTERQRLNDIIEATHAGTWEWNLINGETHFNERWAEIFGYELSELEPFTIAAWEKFVHPDDLIQSNLKLQHHLAGDSDYYECDVRMKHKKGYWVWIADRGRVTRYTDDGKPMIISGTHLDITERREAEIRIRNSEERLRVLFEQTKEATTILKNGIIIEANRSAQSLLHVDKREQLIGMSPVELSPLYQPDGTLSAVKAQQMINMAIENGSHQFEWMHVRVDGESFWAEISLTAINQKNERLIHAVWRDITEKKRA</sequence>
<dbReference type="Proteomes" id="UP000033684">
    <property type="component" value="Unassembled WGS sequence"/>
</dbReference>
<dbReference type="InterPro" id="IPR029016">
    <property type="entry name" value="GAF-like_dom_sf"/>
</dbReference>
<dbReference type="InterPro" id="IPR000014">
    <property type="entry name" value="PAS"/>
</dbReference>
<dbReference type="PATRIC" id="fig|1632867.3.peg.5540"/>
<keyword evidence="9" id="KW-1185">Reference proteome</keyword>
<dbReference type="InterPro" id="IPR013655">
    <property type="entry name" value="PAS_fold_3"/>
</dbReference>
<protein>
    <recommendedName>
        <fullName evidence="2">histidine kinase</fullName>
        <ecNumber evidence="2">2.7.13.3</ecNumber>
    </recommendedName>
</protein>
<keyword evidence="3" id="KW-0597">Phosphoprotein</keyword>
<dbReference type="SMART" id="SM00091">
    <property type="entry name" value="PAS"/>
    <property type="match status" value="4"/>
</dbReference>
<feature type="domain" description="PAC" evidence="7">
    <location>
        <begin position="235"/>
        <end position="287"/>
    </location>
</feature>
<feature type="domain" description="PAC" evidence="7">
    <location>
        <begin position="623"/>
        <end position="667"/>
    </location>
</feature>
<dbReference type="EC" id="2.7.13.3" evidence="2"/>
<dbReference type="PROSITE" id="PS50112">
    <property type="entry name" value="PAS"/>
    <property type="match status" value="2"/>
</dbReference>
<dbReference type="Pfam" id="PF08447">
    <property type="entry name" value="PAS_3"/>
    <property type="match status" value="2"/>
</dbReference>
<feature type="domain" description="PAC" evidence="7">
    <location>
        <begin position="1"/>
        <end position="38"/>
    </location>
</feature>
<comment type="catalytic activity">
    <reaction evidence="1">
        <text>ATP + protein L-histidine = ADP + protein N-phospho-L-histidine.</text>
        <dbReference type="EC" id="2.7.13.3"/>
    </reaction>
</comment>
<dbReference type="InterPro" id="IPR052162">
    <property type="entry name" value="Sensor_kinase/Photoreceptor"/>
</dbReference>
<dbReference type="InterPro" id="IPR000700">
    <property type="entry name" value="PAS-assoc_C"/>
</dbReference>
<dbReference type="SUPFAM" id="SSF55785">
    <property type="entry name" value="PYP-like sensor domain (PAS domain)"/>
    <property type="match status" value="4"/>
</dbReference>
<evidence type="ECO:0000256" key="4">
    <source>
        <dbReference type="ARBA" id="ARBA00022679"/>
    </source>
</evidence>
<feature type="non-terminal residue" evidence="8">
    <location>
        <position position="667"/>
    </location>
</feature>
<dbReference type="CDD" id="cd00130">
    <property type="entry name" value="PAS"/>
    <property type="match status" value="3"/>
</dbReference>
<evidence type="ECO:0000256" key="3">
    <source>
        <dbReference type="ARBA" id="ARBA00022553"/>
    </source>
</evidence>
<dbReference type="Gene3D" id="3.30.450.40">
    <property type="match status" value="1"/>
</dbReference>
<accession>A0A0F3IJA9</accession>
<dbReference type="NCBIfam" id="TIGR00229">
    <property type="entry name" value="sensory_box"/>
    <property type="match status" value="4"/>
</dbReference>
<keyword evidence="5" id="KW-0418">Kinase</keyword>
<evidence type="ECO:0000256" key="1">
    <source>
        <dbReference type="ARBA" id="ARBA00000085"/>
    </source>
</evidence>
<comment type="caution">
    <text evidence="8">The sequence shown here is derived from an EMBL/GenBank/DDBJ whole genome shotgun (WGS) entry which is preliminary data.</text>
</comment>
<keyword evidence="4" id="KW-0808">Transferase</keyword>
<reference evidence="8 9" key="2">
    <citation type="journal article" date="2016" name="Microb. Ecol.">
        <title>Genome Characteristics of a Novel Type I Methanotroph (Sn10-6) Isolated from a Flooded Indian Rice Field.</title>
        <authorList>
            <person name="Rahalkar M.C."/>
            <person name="Pandit P.S."/>
            <person name="Dhakephalkar P.K."/>
            <person name="Pore S."/>
            <person name="Arora P."/>
            <person name="Kapse N."/>
        </authorList>
    </citation>
    <scope>NUCLEOTIDE SEQUENCE [LARGE SCALE GENOMIC DNA]</scope>
    <source>
        <strain evidence="8 9">Sn10-6</strain>
    </source>
</reference>
<dbReference type="SUPFAM" id="SSF55781">
    <property type="entry name" value="GAF domain-like"/>
    <property type="match status" value="1"/>
</dbReference>
<feature type="domain" description="PAS" evidence="6">
    <location>
        <begin position="414"/>
        <end position="487"/>
    </location>
</feature>
<dbReference type="Gene3D" id="2.10.70.100">
    <property type="match status" value="1"/>
</dbReference>
<dbReference type="InterPro" id="IPR001610">
    <property type="entry name" value="PAC"/>
</dbReference>
<dbReference type="Gene3D" id="3.30.450.20">
    <property type="entry name" value="PAS domain"/>
    <property type="match status" value="4"/>
</dbReference>
<evidence type="ECO:0000259" key="6">
    <source>
        <dbReference type="PROSITE" id="PS50112"/>
    </source>
</evidence>
<reference evidence="9" key="1">
    <citation type="submission" date="2015-03" db="EMBL/GenBank/DDBJ databases">
        <title>Draft genome sequence of a novel methanotroph (Sn10-6) isolated from flooded ricefield rhizosphere in India.</title>
        <authorList>
            <person name="Pandit P.S."/>
            <person name="Pore S.D."/>
            <person name="Arora P."/>
            <person name="Kapse N.G."/>
            <person name="Dhakephalkar P.K."/>
            <person name="Rahalkar M.C."/>
        </authorList>
    </citation>
    <scope>NUCLEOTIDE SEQUENCE [LARGE SCALE GENOMIC DNA]</scope>
    <source>
        <strain evidence="9">Sn10-6</strain>
    </source>
</reference>
<feature type="domain" description="PAC" evidence="7">
    <location>
        <begin position="491"/>
        <end position="544"/>
    </location>
</feature>
<feature type="domain" description="PAC" evidence="7">
    <location>
        <begin position="358"/>
        <end position="413"/>
    </location>
</feature>
<dbReference type="EMBL" id="LAJX01000087">
    <property type="protein sequence ID" value="KJV06796.1"/>
    <property type="molecule type" value="Genomic_DNA"/>
</dbReference>
<dbReference type="PANTHER" id="PTHR43304">
    <property type="entry name" value="PHYTOCHROME-LIKE PROTEIN CPH1"/>
    <property type="match status" value="1"/>
</dbReference>
<dbReference type="PROSITE" id="PS50113">
    <property type="entry name" value="PAC"/>
    <property type="match status" value="5"/>
</dbReference>
<dbReference type="AlphaFoldDB" id="A0A0F3IJA9"/>
<evidence type="ECO:0000313" key="8">
    <source>
        <dbReference type="EMBL" id="KJV06796.1"/>
    </source>
</evidence>
<evidence type="ECO:0000256" key="5">
    <source>
        <dbReference type="ARBA" id="ARBA00022777"/>
    </source>
</evidence>
<evidence type="ECO:0000313" key="9">
    <source>
        <dbReference type="Proteomes" id="UP000033684"/>
    </source>
</evidence>
<dbReference type="PANTHER" id="PTHR43304:SF1">
    <property type="entry name" value="PAC DOMAIN-CONTAINING PROTEIN"/>
    <property type="match status" value="1"/>
</dbReference>
<gene>
    <name evidence="8" type="ORF">VZ94_08940</name>
</gene>
<dbReference type="Pfam" id="PF13426">
    <property type="entry name" value="PAS_9"/>
    <property type="match status" value="2"/>
</dbReference>
<feature type="domain" description="PAS" evidence="6">
    <location>
        <begin position="288"/>
        <end position="359"/>
    </location>
</feature>
<name>A0A0F3IJA9_9GAMM</name>
<dbReference type="SMART" id="SM00086">
    <property type="entry name" value="PAC"/>
    <property type="match status" value="4"/>
</dbReference>